<keyword evidence="9" id="KW-1185">Reference proteome</keyword>
<reference evidence="8 9" key="1">
    <citation type="submission" date="2014-03" db="EMBL/GenBank/DDBJ databases">
        <title>Draft Genome Sequence of Actibacterium mucosum KCTC 23349, a Marine Alphaproteobacterium with Complex Ionic Requirements Isolated from Mediterranean Seawater at Malvarrosa Beach, Valencia, Spain.</title>
        <authorList>
            <person name="Arahal D.R."/>
            <person name="Shao Z."/>
            <person name="Lai Q."/>
            <person name="Pujalte M.J."/>
        </authorList>
    </citation>
    <scope>NUCLEOTIDE SEQUENCE [LARGE SCALE GENOMIC DNA]</scope>
    <source>
        <strain evidence="8 9">KCTC 23349</strain>
    </source>
</reference>
<evidence type="ECO:0000313" key="8">
    <source>
        <dbReference type="EMBL" id="KAJ56179.1"/>
    </source>
</evidence>
<name>A0A037ZKL0_9RHOB</name>
<keyword evidence="1 6" id="KW-0645">Protease</keyword>
<sequence length="232" mass="24557">MWRWIAAGLIAMLVAGCEPVPPVAVSPAQPTDGRLDAEAAVRNFVEVLTAVEPVAEAECARRTTGVNCDFAIFVDADPRAAANAFQSLGRSGQPRITFTIALIAEARNVDELAFILGHEAAHHIEGHLEIRAQTAAVGAEIIENAASQAGATGRELRRARHFGAFLGARVFSQEMELEADAMGARIAALAGYDPVRGAAFFNRIPDPGETFLGTHPPNALRLQAVRKAASGI</sequence>
<organism evidence="8 9">
    <name type="scientific">Actibacterium mucosum KCTC 23349</name>
    <dbReference type="NCBI Taxonomy" id="1454373"/>
    <lineage>
        <taxon>Bacteria</taxon>
        <taxon>Pseudomonadati</taxon>
        <taxon>Pseudomonadota</taxon>
        <taxon>Alphaproteobacteria</taxon>
        <taxon>Rhodobacterales</taxon>
        <taxon>Roseobacteraceae</taxon>
        <taxon>Actibacterium</taxon>
    </lineage>
</organism>
<dbReference type="GO" id="GO:0016020">
    <property type="term" value="C:membrane"/>
    <property type="evidence" value="ECO:0007669"/>
    <property type="project" value="TreeGrafter"/>
</dbReference>
<evidence type="ECO:0000256" key="6">
    <source>
        <dbReference type="RuleBase" id="RU003983"/>
    </source>
</evidence>
<dbReference type="RefSeq" id="WP_035258434.1">
    <property type="nucleotide sequence ID" value="NZ_JFKE01000003.1"/>
</dbReference>
<evidence type="ECO:0000259" key="7">
    <source>
        <dbReference type="Pfam" id="PF01435"/>
    </source>
</evidence>
<evidence type="ECO:0000256" key="4">
    <source>
        <dbReference type="ARBA" id="ARBA00022833"/>
    </source>
</evidence>
<comment type="similarity">
    <text evidence="6">Belongs to the peptidase M48 family.</text>
</comment>
<dbReference type="Gene3D" id="3.30.2010.10">
    <property type="entry name" value="Metalloproteases ('zincins'), catalytic domain"/>
    <property type="match status" value="1"/>
</dbReference>
<keyword evidence="2" id="KW-0479">Metal-binding</keyword>
<dbReference type="EMBL" id="JFKE01000003">
    <property type="protein sequence ID" value="KAJ56179.1"/>
    <property type="molecule type" value="Genomic_DNA"/>
</dbReference>
<dbReference type="STRING" id="1454373.ACMU_10530"/>
<comment type="caution">
    <text evidence="8">The sequence shown here is derived from an EMBL/GenBank/DDBJ whole genome shotgun (WGS) entry which is preliminary data.</text>
</comment>
<dbReference type="PANTHER" id="PTHR22726:SF1">
    <property type="entry name" value="METALLOENDOPEPTIDASE OMA1, MITOCHONDRIAL"/>
    <property type="match status" value="1"/>
</dbReference>
<keyword evidence="5 6" id="KW-0482">Metalloprotease</keyword>
<evidence type="ECO:0000256" key="3">
    <source>
        <dbReference type="ARBA" id="ARBA00022801"/>
    </source>
</evidence>
<protein>
    <submittedName>
        <fullName evidence="8">Peptidase M48</fullName>
    </submittedName>
</protein>
<gene>
    <name evidence="8" type="ORF">ACMU_10530</name>
</gene>
<dbReference type="PROSITE" id="PS51257">
    <property type="entry name" value="PROKAR_LIPOPROTEIN"/>
    <property type="match status" value="1"/>
</dbReference>
<dbReference type="GO" id="GO:0004222">
    <property type="term" value="F:metalloendopeptidase activity"/>
    <property type="evidence" value="ECO:0007669"/>
    <property type="project" value="InterPro"/>
</dbReference>
<keyword evidence="4 6" id="KW-0862">Zinc</keyword>
<proteinExistence type="inferred from homology"/>
<dbReference type="AlphaFoldDB" id="A0A037ZKL0"/>
<dbReference type="Pfam" id="PF01435">
    <property type="entry name" value="Peptidase_M48"/>
    <property type="match status" value="1"/>
</dbReference>
<keyword evidence="3 6" id="KW-0378">Hydrolase</keyword>
<evidence type="ECO:0000256" key="1">
    <source>
        <dbReference type="ARBA" id="ARBA00022670"/>
    </source>
</evidence>
<dbReference type="InterPro" id="IPR051156">
    <property type="entry name" value="Mito/Outer_Membr_Metalloprot"/>
</dbReference>
<dbReference type="OrthoDB" id="7338723at2"/>
<evidence type="ECO:0000256" key="5">
    <source>
        <dbReference type="ARBA" id="ARBA00023049"/>
    </source>
</evidence>
<dbReference type="GO" id="GO:0051603">
    <property type="term" value="P:proteolysis involved in protein catabolic process"/>
    <property type="evidence" value="ECO:0007669"/>
    <property type="project" value="TreeGrafter"/>
</dbReference>
<feature type="domain" description="Peptidase M48" evidence="7">
    <location>
        <begin position="79"/>
        <end position="228"/>
    </location>
</feature>
<comment type="cofactor">
    <cofactor evidence="6">
        <name>Zn(2+)</name>
        <dbReference type="ChEBI" id="CHEBI:29105"/>
    </cofactor>
    <text evidence="6">Binds 1 zinc ion per subunit.</text>
</comment>
<evidence type="ECO:0000256" key="2">
    <source>
        <dbReference type="ARBA" id="ARBA00022723"/>
    </source>
</evidence>
<dbReference type="CDD" id="cd07324">
    <property type="entry name" value="M48C_Oma1-like"/>
    <property type="match status" value="1"/>
</dbReference>
<dbReference type="PANTHER" id="PTHR22726">
    <property type="entry name" value="METALLOENDOPEPTIDASE OMA1"/>
    <property type="match status" value="1"/>
</dbReference>
<dbReference type="InterPro" id="IPR001915">
    <property type="entry name" value="Peptidase_M48"/>
</dbReference>
<dbReference type="Proteomes" id="UP000026249">
    <property type="component" value="Unassembled WGS sequence"/>
</dbReference>
<evidence type="ECO:0000313" key="9">
    <source>
        <dbReference type="Proteomes" id="UP000026249"/>
    </source>
</evidence>
<accession>A0A037ZKL0</accession>
<dbReference type="GO" id="GO:0046872">
    <property type="term" value="F:metal ion binding"/>
    <property type="evidence" value="ECO:0007669"/>
    <property type="project" value="UniProtKB-KW"/>
</dbReference>